<comment type="subcellular location">
    <subcellularLocation>
        <location evidence="1">Cell membrane</location>
        <topology evidence="1">Multi-pass membrane protein</topology>
    </subcellularLocation>
</comment>
<feature type="transmembrane region" description="Helical" evidence="12">
    <location>
        <begin position="71"/>
        <end position="91"/>
    </location>
</feature>
<evidence type="ECO:0000256" key="11">
    <source>
        <dbReference type="RuleBase" id="RU000688"/>
    </source>
</evidence>
<dbReference type="OMA" id="IWIILTH"/>
<dbReference type="PANTHER" id="PTHR46925">
    <property type="entry name" value="G-PROTEIN COUPLED RECEPTOR TKR-1-RELATED"/>
    <property type="match status" value="1"/>
</dbReference>
<dbReference type="PROSITE" id="PS50262">
    <property type="entry name" value="G_PROTEIN_RECEP_F1_2"/>
    <property type="match status" value="1"/>
</dbReference>
<evidence type="ECO:0000256" key="5">
    <source>
        <dbReference type="ARBA" id="ARBA00023040"/>
    </source>
</evidence>
<keyword evidence="3 11" id="KW-0812">Transmembrane</keyword>
<dbReference type="InterPro" id="IPR017452">
    <property type="entry name" value="GPCR_Rhodpsn_7TM"/>
</dbReference>
<dbReference type="SUPFAM" id="SSF81321">
    <property type="entry name" value="Family A G protein-coupled receptor-like"/>
    <property type="match status" value="1"/>
</dbReference>
<keyword evidence="6 12" id="KW-0472">Membrane</keyword>
<evidence type="ECO:0000256" key="7">
    <source>
        <dbReference type="ARBA" id="ARBA00023139"/>
    </source>
</evidence>
<protein>
    <submittedName>
        <fullName evidence="14">Tachykinin receptor 2</fullName>
    </submittedName>
</protein>
<dbReference type="Gene3D" id="1.20.1070.10">
    <property type="entry name" value="Rhodopsin 7-helix transmembrane proteins"/>
    <property type="match status" value="1"/>
</dbReference>
<evidence type="ECO:0000256" key="9">
    <source>
        <dbReference type="ARBA" id="ARBA00023224"/>
    </source>
</evidence>
<evidence type="ECO:0000256" key="12">
    <source>
        <dbReference type="SAM" id="Phobius"/>
    </source>
</evidence>
<evidence type="ECO:0000256" key="10">
    <source>
        <dbReference type="PIRSR" id="PIRSR601681-50"/>
    </source>
</evidence>
<proteinExistence type="inferred from homology"/>
<evidence type="ECO:0000313" key="14">
    <source>
        <dbReference type="Ensembl" id="ENSVKKP00000003660.1"/>
    </source>
</evidence>
<reference evidence="14" key="1">
    <citation type="submission" date="2025-08" db="UniProtKB">
        <authorList>
            <consortium name="Ensembl"/>
        </authorList>
    </citation>
    <scope>IDENTIFICATION</scope>
</reference>
<evidence type="ECO:0000256" key="3">
    <source>
        <dbReference type="ARBA" id="ARBA00022692"/>
    </source>
</evidence>
<dbReference type="SUPFAM" id="SSF56219">
    <property type="entry name" value="DNase I-like"/>
    <property type="match status" value="1"/>
</dbReference>
<feature type="transmembrane region" description="Helical" evidence="12">
    <location>
        <begin position="213"/>
        <end position="241"/>
    </location>
</feature>
<evidence type="ECO:0000259" key="13">
    <source>
        <dbReference type="PROSITE" id="PS50262"/>
    </source>
</evidence>
<feature type="transmembrane region" description="Helical" evidence="12">
    <location>
        <begin position="32"/>
        <end position="51"/>
    </location>
</feature>
<evidence type="ECO:0000256" key="8">
    <source>
        <dbReference type="ARBA" id="ARBA00023170"/>
    </source>
</evidence>
<evidence type="ECO:0000256" key="2">
    <source>
        <dbReference type="ARBA" id="ARBA00022475"/>
    </source>
</evidence>
<feature type="domain" description="G-protein coupled receptors family 1 profile" evidence="13">
    <location>
        <begin position="12"/>
        <end position="272"/>
    </location>
</feature>
<dbReference type="PRINTS" id="PR00237">
    <property type="entry name" value="GPCRRHODOPSN"/>
</dbReference>
<dbReference type="InterPro" id="IPR001681">
    <property type="entry name" value="Neurokn_rcpt"/>
</dbReference>
<dbReference type="InterPro" id="IPR000276">
    <property type="entry name" value="GPCR_Rhodpsn"/>
</dbReference>
<keyword evidence="7" id="KW-0564">Palmitate</keyword>
<keyword evidence="10" id="KW-1015">Disulfide bond</keyword>
<organism evidence="14 15">
    <name type="scientific">Varanus komodoensis</name>
    <name type="common">Komodo dragon</name>
    <dbReference type="NCBI Taxonomy" id="61221"/>
    <lineage>
        <taxon>Eukaryota</taxon>
        <taxon>Metazoa</taxon>
        <taxon>Chordata</taxon>
        <taxon>Craniata</taxon>
        <taxon>Vertebrata</taxon>
        <taxon>Euteleostomi</taxon>
        <taxon>Lepidosauria</taxon>
        <taxon>Squamata</taxon>
        <taxon>Bifurcata</taxon>
        <taxon>Unidentata</taxon>
        <taxon>Episquamata</taxon>
        <taxon>Toxicofera</taxon>
        <taxon>Anguimorpha</taxon>
        <taxon>Paleoanguimorpha</taxon>
        <taxon>Varanoidea</taxon>
        <taxon>Varanidae</taxon>
        <taxon>Varanus</taxon>
    </lineage>
</organism>
<dbReference type="AlphaFoldDB" id="A0A8D2KSD2"/>
<comment type="similarity">
    <text evidence="11">Belongs to the G-protein coupled receptor 1 family.</text>
</comment>
<dbReference type="PRINTS" id="PR00244">
    <property type="entry name" value="NEUROKININR"/>
</dbReference>
<evidence type="ECO:0000313" key="15">
    <source>
        <dbReference type="Proteomes" id="UP000694545"/>
    </source>
</evidence>
<dbReference type="PANTHER" id="PTHR46925:SF3">
    <property type="entry name" value="SUBSTANCE-K RECEPTOR"/>
    <property type="match status" value="1"/>
</dbReference>
<keyword evidence="8 11" id="KW-0675">Receptor</keyword>
<sequence length="356" mass="40742">FVICYVTTEAVGNSTVIWIILTHKQMRIVPNYFIVNLALSNFLMTALNRVFNFIYASHNVWYFGEGFCQFLNFIPITAVFVSVYSMTAIAAERYVAIVYPFKKKLASGNSKVITGNIWLAAIGLAFPQFLYSEIRIDNGITKCIIIWPGDPDNTGGKRSSPLYHIALIVLVYLLPLTVMFVLYSIIGITLWNHVVPGDDTNKFFPLNKRHTKFVRTMVAIVIAFAISWFPYHLFFILGSIWKDISRKVHLLNILLTVFLLAMSSAVYSPIMYCYVNQRRVRCCKDLCSVGTWNVRSMNQDKLDVVKQEMTRLNIDILGISELKWTGMGEFNSNDHRVYYSGQKSLRRNGIAFIVNK</sequence>
<keyword evidence="5 11" id="KW-0297">G-protein coupled receptor</keyword>
<keyword evidence="4 12" id="KW-1133">Transmembrane helix</keyword>
<evidence type="ECO:0000256" key="1">
    <source>
        <dbReference type="ARBA" id="ARBA00004651"/>
    </source>
</evidence>
<keyword evidence="2" id="KW-1003">Cell membrane</keyword>
<dbReference type="GO" id="GO:0097225">
    <property type="term" value="C:sperm midpiece"/>
    <property type="evidence" value="ECO:0007669"/>
    <property type="project" value="TreeGrafter"/>
</dbReference>
<dbReference type="InterPro" id="IPR036691">
    <property type="entry name" value="Endo/exonu/phosph_ase_sf"/>
</dbReference>
<dbReference type="GO" id="GO:0005886">
    <property type="term" value="C:plasma membrane"/>
    <property type="evidence" value="ECO:0007669"/>
    <property type="project" value="UniProtKB-SubCell"/>
</dbReference>
<dbReference type="Ensembl" id="ENSVKKT00000003758.1">
    <property type="protein sequence ID" value="ENSVKKP00000003660.1"/>
    <property type="gene ID" value="ENSVKKG00000002782.1"/>
</dbReference>
<name>A0A8D2KSD2_VARKO</name>
<accession>A0A8D2KSD2</accession>
<evidence type="ECO:0000256" key="6">
    <source>
        <dbReference type="ARBA" id="ARBA00023136"/>
    </source>
</evidence>
<feature type="disulfide bond" evidence="10">
    <location>
        <begin position="68"/>
        <end position="143"/>
    </location>
</feature>
<keyword evidence="7" id="KW-0449">Lipoprotein</keyword>
<evidence type="ECO:0000256" key="4">
    <source>
        <dbReference type="ARBA" id="ARBA00022989"/>
    </source>
</evidence>
<dbReference type="Proteomes" id="UP000694545">
    <property type="component" value="Unplaced"/>
</dbReference>
<dbReference type="Pfam" id="PF00001">
    <property type="entry name" value="7tm_1"/>
    <property type="match status" value="1"/>
</dbReference>
<keyword evidence="15" id="KW-1185">Reference proteome</keyword>
<feature type="transmembrane region" description="Helical" evidence="12">
    <location>
        <begin position="162"/>
        <end position="192"/>
    </location>
</feature>
<dbReference type="GO" id="GO:0016497">
    <property type="term" value="F:substance K receptor activity"/>
    <property type="evidence" value="ECO:0007669"/>
    <property type="project" value="TreeGrafter"/>
</dbReference>
<feature type="transmembrane region" description="Helical" evidence="12">
    <location>
        <begin position="253"/>
        <end position="275"/>
    </location>
</feature>
<reference evidence="14" key="2">
    <citation type="submission" date="2025-09" db="UniProtKB">
        <authorList>
            <consortium name="Ensembl"/>
        </authorList>
    </citation>
    <scope>IDENTIFICATION</scope>
</reference>
<feature type="transmembrane region" description="Helical" evidence="12">
    <location>
        <begin position="112"/>
        <end position="131"/>
    </location>
</feature>
<dbReference type="GO" id="GO:1902093">
    <property type="term" value="P:positive regulation of flagellated sperm motility"/>
    <property type="evidence" value="ECO:0007669"/>
    <property type="project" value="TreeGrafter"/>
</dbReference>
<keyword evidence="9 11" id="KW-0807">Transducer</keyword>
<dbReference type="PROSITE" id="PS00237">
    <property type="entry name" value="G_PROTEIN_RECEP_F1_1"/>
    <property type="match status" value="1"/>
</dbReference>